<comment type="caution">
    <text evidence="1">The sequence shown here is derived from an EMBL/GenBank/DDBJ whole genome shotgun (WGS) entry which is preliminary data.</text>
</comment>
<dbReference type="Gramene" id="PHT66273">
    <property type="protein sequence ID" value="PHT66273"/>
    <property type="gene ID" value="T459_30698"/>
</dbReference>
<reference evidence="1 2" key="2">
    <citation type="journal article" date="2017" name="Genome Biol.">
        <title>New reference genome sequences of hot pepper reveal the massive evolution of plant disease-resistance genes by retroduplication.</title>
        <authorList>
            <person name="Kim S."/>
            <person name="Park J."/>
            <person name="Yeom S.I."/>
            <person name="Kim Y.M."/>
            <person name="Seo E."/>
            <person name="Kim K.T."/>
            <person name="Kim M.S."/>
            <person name="Lee J.M."/>
            <person name="Cheong K."/>
            <person name="Shin H.S."/>
            <person name="Kim S.B."/>
            <person name="Han K."/>
            <person name="Lee J."/>
            <person name="Park M."/>
            <person name="Lee H.A."/>
            <person name="Lee H.Y."/>
            <person name="Lee Y."/>
            <person name="Oh S."/>
            <person name="Lee J.H."/>
            <person name="Choi E."/>
            <person name="Choi E."/>
            <person name="Lee S.E."/>
            <person name="Jeon J."/>
            <person name="Kim H."/>
            <person name="Choi G."/>
            <person name="Song H."/>
            <person name="Lee J."/>
            <person name="Lee S.C."/>
            <person name="Kwon J.K."/>
            <person name="Lee H.Y."/>
            <person name="Koo N."/>
            <person name="Hong Y."/>
            <person name="Kim R.W."/>
            <person name="Kang W.H."/>
            <person name="Huh J.H."/>
            <person name="Kang B.C."/>
            <person name="Yang T.J."/>
            <person name="Lee Y.H."/>
            <person name="Bennetzen J.L."/>
            <person name="Choi D."/>
        </authorList>
    </citation>
    <scope>NUCLEOTIDE SEQUENCE [LARGE SCALE GENOMIC DNA]</scope>
    <source>
        <strain evidence="2">cv. CM334</strain>
    </source>
</reference>
<organism evidence="1 2">
    <name type="scientific">Capsicum annuum</name>
    <name type="common">Capsicum pepper</name>
    <dbReference type="NCBI Taxonomy" id="4072"/>
    <lineage>
        <taxon>Eukaryota</taxon>
        <taxon>Viridiplantae</taxon>
        <taxon>Streptophyta</taxon>
        <taxon>Embryophyta</taxon>
        <taxon>Tracheophyta</taxon>
        <taxon>Spermatophyta</taxon>
        <taxon>Magnoliopsida</taxon>
        <taxon>eudicotyledons</taxon>
        <taxon>Gunneridae</taxon>
        <taxon>Pentapetalae</taxon>
        <taxon>asterids</taxon>
        <taxon>lamiids</taxon>
        <taxon>Solanales</taxon>
        <taxon>Solanaceae</taxon>
        <taxon>Solanoideae</taxon>
        <taxon>Capsiceae</taxon>
        <taxon>Capsicum</taxon>
    </lineage>
</organism>
<dbReference type="EMBL" id="AYRZ02000012">
    <property type="protein sequence ID" value="PHT66273.1"/>
    <property type="molecule type" value="Genomic_DNA"/>
</dbReference>
<keyword evidence="2" id="KW-1185">Reference proteome</keyword>
<gene>
    <name evidence="1" type="ORF">T459_30698</name>
</gene>
<name>A0A2G2Y943_CAPAN</name>
<proteinExistence type="predicted"/>
<dbReference type="AlphaFoldDB" id="A0A2G2Y943"/>
<evidence type="ECO:0000313" key="1">
    <source>
        <dbReference type="EMBL" id="PHT66273.1"/>
    </source>
</evidence>
<sequence>MTSESLKYYFEFVCMIALSVGIDQNIIYEDYDEHVQVLFEHTVHQVYESSWGITGSEVYLREITDTLKLVKQVIDSGKTILVLDHDFIELMVIYTYSDELSILHTNKTGAPHGEILGLMNPLSKRFFNCSFSSLSSAGAILYGGIEIGRVFERRSIPKSISLSREIPRRSSGKTSEYSFITGTDSRLGASRLESLT</sequence>
<accession>A0A2G2Y943</accession>
<dbReference type="Proteomes" id="UP000222542">
    <property type="component" value="Unassembled WGS sequence"/>
</dbReference>
<reference evidence="1 2" key="1">
    <citation type="journal article" date="2014" name="Nat. Genet.">
        <title>Genome sequence of the hot pepper provides insights into the evolution of pungency in Capsicum species.</title>
        <authorList>
            <person name="Kim S."/>
            <person name="Park M."/>
            <person name="Yeom S.I."/>
            <person name="Kim Y.M."/>
            <person name="Lee J.M."/>
            <person name="Lee H.A."/>
            <person name="Seo E."/>
            <person name="Choi J."/>
            <person name="Cheong K."/>
            <person name="Kim K.T."/>
            <person name="Jung K."/>
            <person name="Lee G.W."/>
            <person name="Oh S.K."/>
            <person name="Bae C."/>
            <person name="Kim S.B."/>
            <person name="Lee H.Y."/>
            <person name="Kim S.Y."/>
            <person name="Kim M.S."/>
            <person name="Kang B.C."/>
            <person name="Jo Y.D."/>
            <person name="Yang H.B."/>
            <person name="Jeong H.J."/>
            <person name="Kang W.H."/>
            <person name="Kwon J.K."/>
            <person name="Shin C."/>
            <person name="Lim J.Y."/>
            <person name="Park J.H."/>
            <person name="Huh J.H."/>
            <person name="Kim J.S."/>
            <person name="Kim B.D."/>
            <person name="Cohen O."/>
            <person name="Paran I."/>
            <person name="Suh M.C."/>
            <person name="Lee S.B."/>
            <person name="Kim Y.K."/>
            <person name="Shin Y."/>
            <person name="Noh S.J."/>
            <person name="Park J."/>
            <person name="Seo Y.S."/>
            <person name="Kwon S.Y."/>
            <person name="Kim H.A."/>
            <person name="Park J.M."/>
            <person name="Kim H.J."/>
            <person name="Choi S.B."/>
            <person name="Bosland P.W."/>
            <person name="Reeves G."/>
            <person name="Jo S.H."/>
            <person name="Lee B.W."/>
            <person name="Cho H.T."/>
            <person name="Choi H.S."/>
            <person name="Lee M.S."/>
            <person name="Yu Y."/>
            <person name="Do Choi Y."/>
            <person name="Park B.S."/>
            <person name="van Deynze A."/>
            <person name="Ashrafi H."/>
            <person name="Hill T."/>
            <person name="Kim W.T."/>
            <person name="Pai H.S."/>
            <person name="Ahn H.K."/>
            <person name="Yeam I."/>
            <person name="Giovannoni J.J."/>
            <person name="Rose J.K."/>
            <person name="Sorensen I."/>
            <person name="Lee S.J."/>
            <person name="Kim R.W."/>
            <person name="Choi I.Y."/>
            <person name="Choi B.S."/>
            <person name="Lim J.S."/>
            <person name="Lee Y.H."/>
            <person name="Choi D."/>
        </authorList>
    </citation>
    <scope>NUCLEOTIDE SEQUENCE [LARGE SCALE GENOMIC DNA]</scope>
    <source>
        <strain evidence="2">cv. CM334</strain>
    </source>
</reference>
<evidence type="ECO:0000313" key="2">
    <source>
        <dbReference type="Proteomes" id="UP000222542"/>
    </source>
</evidence>
<protein>
    <submittedName>
        <fullName evidence="1">Uncharacterized protein</fullName>
    </submittedName>
</protein>